<dbReference type="RefSeq" id="WP_207652529.1">
    <property type="nucleotide sequence ID" value="NZ_FZOJ01000006.1"/>
</dbReference>
<organism evidence="2 3">
    <name type="scientific">Anaerovirgula multivorans</name>
    <dbReference type="NCBI Taxonomy" id="312168"/>
    <lineage>
        <taxon>Bacteria</taxon>
        <taxon>Bacillati</taxon>
        <taxon>Bacillota</taxon>
        <taxon>Clostridia</taxon>
        <taxon>Peptostreptococcales</taxon>
        <taxon>Natronincolaceae</taxon>
        <taxon>Anaerovirgula</taxon>
    </lineage>
</organism>
<protein>
    <submittedName>
        <fullName evidence="2">Uncharacterized protein</fullName>
    </submittedName>
</protein>
<name>A0A239D1H6_9FIRM</name>
<evidence type="ECO:0000256" key="1">
    <source>
        <dbReference type="SAM" id="Phobius"/>
    </source>
</evidence>
<evidence type="ECO:0000313" key="2">
    <source>
        <dbReference type="EMBL" id="SNS26285.1"/>
    </source>
</evidence>
<accession>A0A239D1H6</accession>
<keyword evidence="1" id="KW-0472">Membrane</keyword>
<gene>
    <name evidence="2" type="ORF">SAMN05446037_1006281</name>
</gene>
<keyword evidence="3" id="KW-1185">Reference proteome</keyword>
<dbReference type="AlphaFoldDB" id="A0A239D1H6"/>
<proteinExistence type="predicted"/>
<feature type="transmembrane region" description="Helical" evidence="1">
    <location>
        <begin position="34"/>
        <end position="52"/>
    </location>
</feature>
<evidence type="ECO:0000313" key="3">
    <source>
        <dbReference type="Proteomes" id="UP000198304"/>
    </source>
</evidence>
<reference evidence="2 3" key="1">
    <citation type="submission" date="2017-06" db="EMBL/GenBank/DDBJ databases">
        <authorList>
            <person name="Kim H.J."/>
            <person name="Triplett B.A."/>
        </authorList>
    </citation>
    <scope>NUCLEOTIDE SEQUENCE [LARGE SCALE GENOMIC DNA]</scope>
    <source>
        <strain evidence="2 3">SCA</strain>
    </source>
</reference>
<dbReference type="Proteomes" id="UP000198304">
    <property type="component" value="Unassembled WGS sequence"/>
</dbReference>
<feature type="non-terminal residue" evidence="2">
    <location>
        <position position="1"/>
    </location>
</feature>
<keyword evidence="1" id="KW-0812">Transmembrane</keyword>
<keyword evidence="1" id="KW-1133">Transmembrane helix</keyword>
<dbReference type="InterPro" id="IPR047708">
    <property type="entry name" value="CD1871A-like"/>
</dbReference>
<dbReference type="EMBL" id="FZOJ01000006">
    <property type="protein sequence ID" value="SNS26285.1"/>
    <property type="molecule type" value="Genomic_DNA"/>
</dbReference>
<dbReference type="NCBIfam" id="NF040920">
    <property type="entry name" value="CD1871A_fam"/>
    <property type="match status" value="1"/>
</dbReference>
<sequence>SFFFTHDNHPPLGKLSHDLELIKMWVGVDAYNLYSKYGFLITSILFMTFGVLRQEHWVVLKKAINICFECIGLG</sequence>